<dbReference type="CDD" id="cd04084">
    <property type="entry name" value="CBM6_xylanase-like"/>
    <property type="match status" value="1"/>
</dbReference>
<dbReference type="Gene3D" id="2.60.120.260">
    <property type="entry name" value="Galactose-binding domain-like"/>
    <property type="match status" value="1"/>
</dbReference>
<dbReference type="RefSeq" id="WP_380204994.1">
    <property type="nucleotide sequence ID" value="NZ_JBHTEK010000001.1"/>
</dbReference>
<sequence length="75" mass="7850">MKAVSLRGTSAAGATLQIRLDNAAGPVVAEVTVPKGSAWQEVKAPVRAIRPGTHALFVAPKSPAATVEVDWVRFE</sequence>
<protein>
    <submittedName>
        <fullName evidence="2">Carbohydrate-binding protein</fullName>
    </submittedName>
</protein>
<evidence type="ECO:0000313" key="3">
    <source>
        <dbReference type="Proteomes" id="UP001596513"/>
    </source>
</evidence>
<dbReference type="SUPFAM" id="SSF49785">
    <property type="entry name" value="Galactose-binding domain-like"/>
    <property type="match status" value="1"/>
</dbReference>
<keyword evidence="3" id="KW-1185">Reference proteome</keyword>
<gene>
    <name evidence="2" type="ORF">ACFQT0_20610</name>
</gene>
<proteinExistence type="predicted"/>
<evidence type="ECO:0000313" key="2">
    <source>
        <dbReference type="EMBL" id="MFC7669495.1"/>
    </source>
</evidence>
<feature type="domain" description="CBM6" evidence="1">
    <location>
        <begin position="5"/>
        <end position="75"/>
    </location>
</feature>
<dbReference type="InterPro" id="IPR005084">
    <property type="entry name" value="CBM6"/>
</dbReference>
<dbReference type="EMBL" id="JBHTEK010000001">
    <property type="protein sequence ID" value="MFC7669495.1"/>
    <property type="molecule type" value="Genomic_DNA"/>
</dbReference>
<organism evidence="2 3">
    <name type="scientific">Hymenobacter humi</name>
    <dbReference type="NCBI Taxonomy" id="1411620"/>
    <lineage>
        <taxon>Bacteria</taxon>
        <taxon>Pseudomonadati</taxon>
        <taxon>Bacteroidota</taxon>
        <taxon>Cytophagia</taxon>
        <taxon>Cytophagales</taxon>
        <taxon>Hymenobacteraceae</taxon>
        <taxon>Hymenobacter</taxon>
    </lineage>
</organism>
<evidence type="ECO:0000259" key="1">
    <source>
        <dbReference type="Pfam" id="PF03422"/>
    </source>
</evidence>
<comment type="caution">
    <text evidence="2">The sequence shown here is derived from an EMBL/GenBank/DDBJ whole genome shotgun (WGS) entry which is preliminary data.</text>
</comment>
<reference evidence="3" key="1">
    <citation type="journal article" date="2019" name="Int. J. Syst. Evol. Microbiol.">
        <title>The Global Catalogue of Microorganisms (GCM) 10K type strain sequencing project: providing services to taxonomists for standard genome sequencing and annotation.</title>
        <authorList>
            <consortium name="The Broad Institute Genomics Platform"/>
            <consortium name="The Broad Institute Genome Sequencing Center for Infectious Disease"/>
            <person name="Wu L."/>
            <person name="Ma J."/>
        </authorList>
    </citation>
    <scope>NUCLEOTIDE SEQUENCE [LARGE SCALE GENOMIC DNA]</scope>
    <source>
        <strain evidence="3">JCM 19635</strain>
    </source>
</reference>
<dbReference type="Pfam" id="PF03422">
    <property type="entry name" value="CBM_6"/>
    <property type="match status" value="1"/>
</dbReference>
<name>A0ABW2U887_9BACT</name>
<dbReference type="InterPro" id="IPR008979">
    <property type="entry name" value="Galactose-bd-like_sf"/>
</dbReference>
<accession>A0ABW2U887</accession>
<dbReference type="Proteomes" id="UP001596513">
    <property type="component" value="Unassembled WGS sequence"/>
</dbReference>